<sequence length="393" mass="43450">MVLENEGPAAPDDRVRQVQANEHEADVARVRPLKGFVTYGPRQSLTSFRTSRDALADLGTEIDLVSFRSSGFMAKITEPLRHARIVGQLRNKPYDFAILNSGASLIAEPRLVVRLVEECRHRQIPTFVLWRNARVKLERLRRRMGARRFDRSAAALRDAALRHLAISERAAEDVAEFLGVSRAEVIYNCQRLPAEHLTLREPEDPPLILNVATASRRKRPDLFVEVAARVCRRHASARFVWLGSAAPSTVQRQIDAHGLGERCTFLPFDPDPFRYMAACSVFLLTSEQEGFGLVVAEAMACGRTPIVFAGTGAEEVASSTGRAVAHGDVDAMADAVLEVIDVPPDARINPAARQRYLDTFAPKAYAARLDGLIRRTLDGASDPRRVEGAPSKL</sequence>
<keyword evidence="2" id="KW-0808">Transferase</keyword>
<dbReference type="GO" id="GO:0016757">
    <property type="term" value="F:glycosyltransferase activity"/>
    <property type="evidence" value="ECO:0007669"/>
    <property type="project" value="InterPro"/>
</dbReference>
<name>A0A1I5M305_9RHOB</name>
<reference evidence="2 3" key="1">
    <citation type="submission" date="2016-10" db="EMBL/GenBank/DDBJ databases">
        <authorList>
            <person name="de Groot N.N."/>
        </authorList>
    </citation>
    <scope>NUCLEOTIDE SEQUENCE [LARGE SCALE GENOMIC DNA]</scope>
    <source>
        <strain evidence="2 3">DSM 19547</strain>
    </source>
</reference>
<dbReference type="SUPFAM" id="SSF53756">
    <property type="entry name" value="UDP-Glycosyltransferase/glycogen phosphorylase"/>
    <property type="match status" value="1"/>
</dbReference>
<dbReference type="RefSeq" id="WP_093418008.1">
    <property type="nucleotide sequence ID" value="NZ_FOXA01000002.1"/>
</dbReference>
<proteinExistence type="predicted"/>
<dbReference type="EMBL" id="FOXA01000002">
    <property type="protein sequence ID" value="SFP03853.1"/>
    <property type="molecule type" value="Genomic_DNA"/>
</dbReference>
<dbReference type="InterPro" id="IPR001296">
    <property type="entry name" value="Glyco_trans_1"/>
</dbReference>
<dbReference type="Proteomes" id="UP000199356">
    <property type="component" value="Unassembled WGS sequence"/>
</dbReference>
<dbReference type="Pfam" id="PF00534">
    <property type="entry name" value="Glycos_transf_1"/>
    <property type="match status" value="1"/>
</dbReference>
<dbReference type="AlphaFoldDB" id="A0A1I5M305"/>
<evidence type="ECO:0000313" key="2">
    <source>
        <dbReference type="EMBL" id="SFP03853.1"/>
    </source>
</evidence>
<keyword evidence="3" id="KW-1185">Reference proteome</keyword>
<accession>A0A1I5M305</accession>
<dbReference type="Gene3D" id="3.40.50.2000">
    <property type="entry name" value="Glycogen Phosphorylase B"/>
    <property type="match status" value="2"/>
</dbReference>
<dbReference type="PANTHER" id="PTHR12526">
    <property type="entry name" value="GLYCOSYLTRANSFERASE"/>
    <property type="match status" value="1"/>
</dbReference>
<dbReference type="OrthoDB" id="9790710at2"/>
<organism evidence="2 3">
    <name type="scientific">Tranquillimonas alkanivorans</name>
    <dbReference type="NCBI Taxonomy" id="441119"/>
    <lineage>
        <taxon>Bacteria</taxon>
        <taxon>Pseudomonadati</taxon>
        <taxon>Pseudomonadota</taxon>
        <taxon>Alphaproteobacteria</taxon>
        <taxon>Rhodobacterales</taxon>
        <taxon>Roseobacteraceae</taxon>
        <taxon>Tranquillimonas</taxon>
    </lineage>
</organism>
<feature type="domain" description="Glycosyl transferase family 1" evidence="1">
    <location>
        <begin position="200"/>
        <end position="349"/>
    </location>
</feature>
<evidence type="ECO:0000313" key="3">
    <source>
        <dbReference type="Proteomes" id="UP000199356"/>
    </source>
</evidence>
<evidence type="ECO:0000259" key="1">
    <source>
        <dbReference type="Pfam" id="PF00534"/>
    </source>
</evidence>
<dbReference type="STRING" id="441119.SAMN04488047_10264"/>
<protein>
    <submittedName>
        <fullName evidence="2">Glycosyltransferase involved in cell wall bisynthesis</fullName>
    </submittedName>
</protein>
<gene>
    <name evidence="2" type="ORF">SAMN04488047_10264</name>
</gene>